<dbReference type="InterPro" id="IPR011990">
    <property type="entry name" value="TPR-like_helical_dom_sf"/>
</dbReference>
<dbReference type="PANTHER" id="PTHR16056:SF16">
    <property type="entry name" value="REGULATOR OF MICROTUBULE DYNAMICS PROTEIN 1"/>
    <property type="match status" value="1"/>
</dbReference>
<proteinExistence type="predicted"/>
<evidence type="ECO:0000313" key="10">
    <source>
        <dbReference type="Proteomes" id="UP001155027"/>
    </source>
</evidence>
<evidence type="ECO:0000256" key="8">
    <source>
        <dbReference type="ARBA" id="ARBA00041958"/>
    </source>
</evidence>
<gene>
    <name evidence="9" type="ORF">GGP71_003070</name>
</gene>
<dbReference type="PANTHER" id="PTHR16056">
    <property type="entry name" value="REGULATOR OF MICROTUBULE DYNAMICS PROTEIN"/>
    <property type="match status" value="1"/>
</dbReference>
<dbReference type="RefSeq" id="WP_259080989.1">
    <property type="nucleotide sequence ID" value="NZ_JANUAU010000012.1"/>
</dbReference>
<keyword evidence="5" id="KW-0802">TPR repeat</keyword>
<evidence type="ECO:0000256" key="2">
    <source>
        <dbReference type="ARBA" id="ARBA00011375"/>
    </source>
</evidence>
<dbReference type="Proteomes" id="UP001155027">
    <property type="component" value="Unassembled WGS sequence"/>
</dbReference>
<evidence type="ECO:0000256" key="1">
    <source>
        <dbReference type="ARBA" id="ARBA00004245"/>
    </source>
</evidence>
<sequence length="273" mass="30537">MGRSFRISVPVRWGQAFAMALAGLLLGSVLASSARAQSSDAAKPELEDALAVVDSLRRAGAFPAAQERLQSLREQHPERVPVLWRLVYTYADLGQSTDEENVRAQYYNNALNVAKAGLAADSTSARAHLAMAVAQGRAALDAGTRERIERSRAVKRHADRALAIDSTLDGAYHTRGRWHREVEDIGFFQRAIVKTVYGGLPESSIDQAVRDFRRALELRDRIFHHLELGKTYLQMDRPDAARRELQTVLDMPAEEPFDPTYKDEARRLLDDLD</sequence>
<organism evidence="9 10">
    <name type="scientific">Salinibacter ruber</name>
    <dbReference type="NCBI Taxonomy" id="146919"/>
    <lineage>
        <taxon>Bacteria</taxon>
        <taxon>Pseudomonadati</taxon>
        <taxon>Rhodothermota</taxon>
        <taxon>Rhodothermia</taxon>
        <taxon>Rhodothermales</taxon>
        <taxon>Salinibacteraceae</taxon>
        <taxon>Salinibacter</taxon>
    </lineage>
</organism>
<comment type="subunit">
    <text evidence="2">Interacts with microtubules.</text>
</comment>
<dbReference type="GO" id="GO:0097431">
    <property type="term" value="C:mitotic spindle pole"/>
    <property type="evidence" value="ECO:0007669"/>
    <property type="project" value="TreeGrafter"/>
</dbReference>
<keyword evidence="3" id="KW-0963">Cytoplasm</keyword>
<evidence type="ECO:0000256" key="4">
    <source>
        <dbReference type="ARBA" id="ARBA00022737"/>
    </source>
</evidence>
<dbReference type="GO" id="GO:0008017">
    <property type="term" value="F:microtubule binding"/>
    <property type="evidence" value="ECO:0007669"/>
    <property type="project" value="TreeGrafter"/>
</dbReference>
<dbReference type="InterPro" id="IPR049039">
    <property type="entry name" value="RMD1-3_a_helical_rpt"/>
</dbReference>
<dbReference type="AlphaFoldDB" id="A0A9X2Q174"/>
<evidence type="ECO:0000256" key="3">
    <source>
        <dbReference type="ARBA" id="ARBA00022490"/>
    </source>
</evidence>
<dbReference type="GO" id="GO:0005876">
    <property type="term" value="C:spindle microtubule"/>
    <property type="evidence" value="ECO:0007669"/>
    <property type="project" value="TreeGrafter"/>
</dbReference>
<evidence type="ECO:0000256" key="5">
    <source>
        <dbReference type="ARBA" id="ARBA00022803"/>
    </source>
</evidence>
<dbReference type="EMBL" id="JANUAU010000012">
    <property type="protein sequence ID" value="MCS3679122.1"/>
    <property type="molecule type" value="Genomic_DNA"/>
</dbReference>
<evidence type="ECO:0000256" key="6">
    <source>
        <dbReference type="ARBA" id="ARBA00023212"/>
    </source>
</evidence>
<comment type="caution">
    <text evidence="9">The sequence shown here is derived from an EMBL/GenBank/DDBJ whole genome shotgun (WGS) entry which is preliminary data.</text>
</comment>
<dbReference type="Gene3D" id="1.25.40.10">
    <property type="entry name" value="Tetratricopeptide repeat domain"/>
    <property type="match status" value="1"/>
</dbReference>
<dbReference type="Pfam" id="PF21033">
    <property type="entry name" value="RMD1-3"/>
    <property type="match status" value="1"/>
</dbReference>
<protein>
    <recommendedName>
        <fullName evidence="7">Regulator of microtubule dynamics protein 1</fullName>
    </recommendedName>
    <alternativeName>
        <fullName evidence="8">Protein FAM82B</fullName>
    </alternativeName>
</protein>
<keyword evidence="6" id="KW-0206">Cytoskeleton</keyword>
<dbReference type="GO" id="GO:0005737">
    <property type="term" value="C:cytoplasm"/>
    <property type="evidence" value="ECO:0007669"/>
    <property type="project" value="TreeGrafter"/>
</dbReference>
<evidence type="ECO:0000256" key="7">
    <source>
        <dbReference type="ARBA" id="ARBA00039966"/>
    </source>
</evidence>
<dbReference type="SUPFAM" id="SSF48452">
    <property type="entry name" value="TPR-like"/>
    <property type="match status" value="1"/>
</dbReference>
<keyword evidence="4" id="KW-0677">Repeat</keyword>
<reference evidence="9" key="1">
    <citation type="submission" date="2022-08" db="EMBL/GenBank/DDBJ databases">
        <title>Genomic Encyclopedia of Type Strains, Phase V (KMG-V): Genome sequencing to study the core and pangenomes of soil and plant-associated prokaryotes.</title>
        <authorList>
            <person name="Whitman W."/>
        </authorList>
    </citation>
    <scope>NUCLEOTIDE SEQUENCE</scope>
    <source>
        <strain evidence="9">0</strain>
    </source>
</reference>
<evidence type="ECO:0000313" key="9">
    <source>
        <dbReference type="EMBL" id="MCS3679122.1"/>
    </source>
</evidence>
<accession>A0A9X2Q174</accession>
<comment type="subcellular location">
    <subcellularLocation>
        <location evidence="1">Cytoplasm</location>
        <location evidence="1">Cytoskeleton</location>
    </subcellularLocation>
</comment>
<name>A0A9X2Q174_9BACT</name>